<dbReference type="RefSeq" id="WP_110627659.1">
    <property type="nucleotide sequence ID" value="NZ_CP029788.1"/>
</dbReference>
<dbReference type="InterPro" id="IPR051693">
    <property type="entry name" value="UPF0046_metallophosphoest"/>
</dbReference>
<dbReference type="InterPro" id="IPR004843">
    <property type="entry name" value="Calcineurin-like_PHP"/>
</dbReference>
<dbReference type="AlphaFoldDB" id="A0A2U9NZK2"/>
<name>A0A2U9NZK2_STRAS</name>
<dbReference type="GO" id="GO:0016787">
    <property type="term" value="F:hydrolase activity"/>
    <property type="evidence" value="ECO:0007669"/>
    <property type="project" value="InterPro"/>
</dbReference>
<accession>A0A2U9NZK2</accession>
<dbReference type="OrthoDB" id="3569607at2"/>
<dbReference type="PANTHER" id="PTHR12905">
    <property type="entry name" value="METALLOPHOSPHOESTERASE"/>
    <property type="match status" value="1"/>
</dbReference>
<dbReference type="SUPFAM" id="SSF56300">
    <property type="entry name" value="Metallo-dependent phosphatases"/>
    <property type="match status" value="1"/>
</dbReference>
<proteinExistence type="predicted"/>
<dbReference type="KEGG" id="sact:DMT42_10665"/>
<evidence type="ECO:0000259" key="1">
    <source>
        <dbReference type="Pfam" id="PF00149"/>
    </source>
</evidence>
<dbReference type="CDD" id="cd00838">
    <property type="entry name" value="MPP_superfamily"/>
    <property type="match status" value="1"/>
</dbReference>
<dbReference type="EMBL" id="CP029788">
    <property type="protein sequence ID" value="AWT42737.1"/>
    <property type="molecule type" value="Genomic_DNA"/>
</dbReference>
<evidence type="ECO:0000313" key="3">
    <source>
        <dbReference type="Proteomes" id="UP000247634"/>
    </source>
</evidence>
<dbReference type="InterPro" id="IPR029052">
    <property type="entry name" value="Metallo-depent_PP-like"/>
</dbReference>
<dbReference type="Pfam" id="PF00149">
    <property type="entry name" value="Metallophos"/>
    <property type="match status" value="1"/>
</dbReference>
<protein>
    <submittedName>
        <fullName evidence="2">Metallophosphoesterase</fullName>
    </submittedName>
</protein>
<evidence type="ECO:0000313" key="2">
    <source>
        <dbReference type="EMBL" id="AWT42737.1"/>
    </source>
</evidence>
<organism evidence="2 3">
    <name type="scientific">Streptomyces actuosus</name>
    <dbReference type="NCBI Taxonomy" id="1885"/>
    <lineage>
        <taxon>Bacteria</taxon>
        <taxon>Bacillati</taxon>
        <taxon>Actinomycetota</taxon>
        <taxon>Actinomycetes</taxon>
        <taxon>Kitasatosporales</taxon>
        <taxon>Streptomycetaceae</taxon>
        <taxon>Streptomyces</taxon>
    </lineage>
</organism>
<feature type="domain" description="Calcineurin-like phosphoesterase" evidence="1">
    <location>
        <begin position="18"/>
        <end position="242"/>
    </location>
</feature>
<sequence length="272" mass="30347">MRSTPDGNRTGRARRTHRVHVVSDVHGNARDLARAGDGADALVCLGDLVLFLDYADHSRGIFPDLFGTENADRIVALRTARRFEEAREFGRRLWSGIEGDRAAVIEQAVRKQYAELFAAFPTPTYATYGNVDMPPLWREYAGPGTTVLDGERVEIGGRVFGFVGGGLRTPMRTPYEISDEEYAAKIEAVGEVDVLCTHIPPEVPELVYDTVARRFERGSRALLEAIRRTRPRYALFGHVHQPLVRRMRIGATECVNVGHFAGTGKPWVLEWG</sequence>
<gene>
    <name evidence="2" type="ORF">DMT42_10665</name>
</gene>
<dbReference type="GO" id="GO:0042545">
    <property type="term" value="P:cell wall modification"/>
    <property type="evidence" value="ECO:0007669"/>
    <property type="project" value="TreeGrafter"/>
</dbReference>
<reference evidence="2 3" key="1">
    <citation type="submission" date="2018-06" db="EMBL/GenBank/DDBJ databases">
        <title>The complete genome sequence of a nosiheptide producer Streptomyces actuosus ATCC 25421: deducing the ability of producing a new class III lantibiotics.</title>
        <authorList>
            <person name="Liu W."/>
            <person name="Sun F."/>
            <person name="Hu Y."/>
        </authorList>
    </citation>
    <scope>NUCLEOTIDE SEQUENCE [LARGE SCALE GENOMIC DNA]</scope>
    <source>
        <strain evidence="2 3">ATCC 25421</strain>
    </source>
</reference>
<keyword evidence="3" id="KW-1185">Reference proteome</keyword>
<dbReference type="PANTHER" id="PTHR12905:SF0">
    <property type="entry name" value="CALCINEURIN-LIKE PHOSPHOESTERASE DOMAIN-CONTAINING PROTEIN"/>
    <property type="match status" value="1"/>
</dbReference>
<dbReference type="Proteomes" id="UP000247634">
    <property type="component" value="Chromosome"/>
</dbReference>
<dbReference type="Gene3D" id="3.60.21.10">
    <property type="match status" value="1"/>
</dbReference>